<feature type="active site" evidence="4">
    <location>
        <position position="137"/>
    </location>
</feature>
<dbReference type="InterPro" id="IPR035909">
    <property type="entry name" value="CheB_C"/>
</dbReference>
<dbReference type="SUPFAM" id="SSF52738">
    <property type="entry name" value="Methylesterase CheB, C-terminal domain"/>
    <property type="match status" value="1"/>
</dbReference>
<dbReference type="GO" id="GO:0005737">
    <property type="term" value="C:cytoplasm"/>
    <property type="evidence" value="ECO:0007669"/>
    <property type="project" value="InterPro"/>
</dbReference>
<dbReference type="PANTHER" id="PTHR42872">
    <property type="entry name" value="PROTEIN-GLUTAMATE METHYLESTERASE/PROTEIN-GLUTAMINE GLUTAMINASE"/>
    <property type="match status" value="1"/>
</dbReference>
<protein>
    <recommendedName>
        <fullName evidence="2">protein-glutamate methylesterase</fullName>
        <ecNumber evidence="2">3.1.1.61</ecNumber>
    </recommendedName>
</protein>
<keyword evidence="4" id="KW-0145">Chemotaxis</keyword>
<dbReference type="STRING" id="651661.SAMN05660293_02473"/>
<evidence type="ECO:0000256" key="3">
    <source>
        <dbReference type="ARBA" id="ARBA00048267"/>
    </source>
</evidence>
<organism evidence="6 7">
    <name type="scientific">Dyadobacter psychrophilus</name>
    <dbReference type="NCBI Taxonomy" id="651661"/>
    <lineage>
        <taxon>Bacteria</taxon>
        <taxon>Pseudomonadati</taxon>
        <taxon>Bacteroidota</taxon>
        <taxon>Cytophagia</taxon>
        <taxon>Cytophagales</taxon>
        <taxon>Spirosomataceae</taxon>
        <taxon>Dyadobacter</taxon>
    </lineage>
</organism>
<dbReference type="Proteomes" id="UP000190897">
    <property type="component" value="Unassembled WGS sequence"/>
</dbReference>
<dbReference type="PROSITE" id="PS50122">
    <property type="entry name" value="CHEB"/>
    <property type="match status" value="1"/>
</dbReference>
<evidence type="ECO:0000256" key="4">
    <source>
        <dbReference type="PROSITE-ProRule" id="PRU00050"/>
    </source>
</evidence>
<keyword evidence="7" id="KW-1185">Reference proteome</keyword>
<dbReference type="Gene3D" id="3.40.50.180">
    <property type="entry name" value="Methylesterase CheB, C-terminal domain"/>
    <property type="match status" value="1"/>
</dbReference>
<evidence type="ECO:0000313" key="6">
    <source>
        <dbReference type="EMBL" id="SKB83457.1"/>
    </source>
</evidence>
<dbReference type="AlphaFoldDB" id="A0A1T5EHL2"/>
<dbReference type="RefSeq" id="WP_082214953.1">
    <property type="nucleotide sequence ID" value="NZ_FUZA01000002.1"/>
</dbReference>
<dbReference type="GO" id="GO:0000156">
    <property type="term" value="F:phosphorelay response regulator activity"/>
    <property type="evidence" value="ECO:0007669"/>
    <property type="project" value="InterPro"/>
</dbReference>
<gene>
    <name evidence="6" type="ORF">SAMN05660293_02473</name>
</gene>
<accession>A0A1T5EHL2</accession>
<name>A0A1T5EHL2_9BACT</name>
<dbReference type="EC" id="3.1.1.61" evidence="2"/>
<sequence length="193" mass="21506">MNSAKDESLSLVLIGGSSGSFVIFEDIIKLLRNPVSFAVIFVLHRGKHSSSVLPDLFKTKTDVHMSEPHHLDPITANSIYFALPDYHLLVGKDHRFYYDHTEPDFFSRPSIDATFISAALSGIPVKAAMLFSGSSQDGAEGLKLLAEKGFPTYVQDPESAEFPRMPEEALLKYRQHNLLGEDKFYKTISDLLS</sequence>
<evidence type="ECO:0000256" key="2">
    <source>
        <dbReference type="ARBA" id="ARBA00039140"/>
    </source>
</evidence>
<keyword evidence="1 4" id="KW-0378">Hydrolase</keyword>
<reference evidence="7" key="1">
    <citation type="submission" date="2017-02" db="EMBL/GenBank/DDBJ databases">
        <authorList>
            <person name="Varghese N."/>
            <person name="Submissions S."/>
        </authorList>
    </citation>
    <scope>NUCLEOTIDE SEQUENCE [LARGE SCALE GENOMIC DNA]</scope>
    <source>
        <strain evidence="7">DSM 22270</strain>
    </source>
</reference>
<dbReference type="OrthoDB" id="1524092at2"/>
<dbReference type="EMBL" id="FUZA01000002">
    <property type="protein sequence ID" value="SKB83457.1"/>
    <property type="molecule type" value="Genomic_DNA"/>
</dbReference>
<comment type="catalytic activity">
    <reaction evidence="3">
        <text>[protein]-L-glutamate 5-O-methyl ester + H2O = L-glutamyl-[protein] + methanol + H(+)</text>
        <dbReference type="Rhea" id="RHEA:23236"/>
        <dbReference type="Rhea" id="RHEA-COMP:10208"/>
        <dbReference type="Rhea" id="RHEA-COMP:10311"/>
        <dbReference type="ChEBI" id="CHEBI:15377"/>
        <dbReference type="ChEBI" id="CHEBI:15378"/>
        <dbReference type="ChEBI" id="CHEBI:17790"/>
        <dbReference type="ChEBI" id="CHEBI:29973"/>
        <dbReference type="ChEBI" id="CHEBI:82795"/>
        <dbReference type="EC" id="3.1.1.61"/>
    </reaction>
</comment>
<dbReference type="GO" id="GO:0008984">
    <property type="term" value="F:protein-glutamate methylesterase activity"/>
    <property type="evidence" value="ECO:0007669"/>
    <property type="project" value="UniProtKB-EC"/>
</dbReference>
<dbReference type="Pfam" id="PF01339">
    <property type="entry name" value="CheB_methylest"/>
    <property type="match status" value="1"/>
</dbReference>
<evidence type="ECO:0000259" key="5">
    <source>
        <dbReference type="PROSITE" id="PS50122"/>
    </source>
</evidence>
<evidence type="ECO:0000313" key="7">
    <source>
        <dbReference type="Proteomes" id="UP000190897"/>
    </source>
</evidence>
<feature type="active site" evidence="4">
    <location>
        <position position="17"/>
    </location>
</feature>
<feature type="active site" evidence="4">
    <location>
        <position position="44"/>
    </location>
</feature>
<dbReference type="PANTHER" id="PTHR42872:SF6">
    <property type="entry name" value="PROTEIN-GLUTAMATE METHYLESTERASE_PROTEIN-GLUTAMINE GLUTAMINASE"/>
    <property type="match status" value="1"/>
</dbReference>
<evidence type="ECO:0000256" key="1">
    <source>
        <dbReference type="ARBA" id="ARBA00022801"/>
    </source>
</evidence>
<feature type="domain" description="CheB-type methylesterase" evidence="5">
    <location>
        <begin position="5"/>
        <end position="193"/>
    </location>
</feature>
<dbReference type="InterPro" id="IPR000673">
    <property type="entry name" value="Sig_transdc_resp-reg_Me-estase"/>
</dbReference>
<proteinExistence type="predicted"/>
<dbReference type="GO" id="GO:0006935">
    <property type="term" value="P:chemotaxis"/>
    <property type="evidence" value="ECO:0007669"/>
    <property type="project" value="UniProtKB-UniRule"/>
</dbReference>